<proteinExistence type="predicted"/>
<dbReference type="PANTHER" id="PTHR45856">
    <property type="entry name" value="ALPHA/BETA-HYDROLASES SUPERFAMILY PROTEIN"/>
    <property type="match status" value="1"/>
</dbReference>
<protein>
    <recommendedName>
        <fullName evidence="2">Fungal lipase-type domain-containing protein</fullName>
    </recommendedName>
</protein>
<evidence type="ECO:0000313" key="3">
    <source>
        <dbReference type="EMBL" id="KAF2076877.1"/>
    </source>
</evidence>
<dbReference type="PANTHER" id="PTHR45856:SF20">
    <property type="entry name" value="FUNGAL LIPASE-LIKE DOMAIN-CONTAINING PROTEIN"/>
    <property type="match status" value="1"/>
</dbReference>
<dbReference type="EMBL" id="AJWJ01000046">
    <property type="protein sequence ID" value="KAF2076877.1"/>
    <property type="molecule type" value="Genomic_DNA"/>
</dbReference>
<name>A0A8J4V7I7_9MYCE</name>
<organism evidence="3 4">
    <name type="scientific">Polysphondylium violaceum</name>
    <dbReference type="NCBI Taxonomy" id="133409"/>
    <lineage>
        <taxon>Eukaryota</taxon>
        <taxon>Amoebozoa</taxon>
        <taxon>Evosea</taxon>
        <taxon>Eumycetozoa</taxon>
        <taxon>Dictyostelia</taxon>
        <taxon>Dictyosteliales</taxon>
        <taxon>Dictyosteliaceae</taxon>
        <taxon>Polysphondylium</taxon>
    </lineage>
</organism>
<feature type="signal peptide" evidence="1">
    <location>
        <begin position="1"/>
        <end position="24"/>
    </location>
</feature>
<evidence type="ECO:0000313" key="4">
    <source>
        <dbReference type="Proteomes" id="UP000695562"/>
    </source>
</evidence>
<accession>A0A8J4V7I7</accession>
<dbReference type="AlphaFoldDB" id="A0A8J4V7I7"/>
<dbReference type="InterPro" id="IPR029058">
    <property type="entry name" value="AB_hydrolase_fold"/>
</dbReference>
<dbReference type="Proteomes" id="UP000695562">
    <property type="component" value="Unassembled WGS sequence"/>
</dbReference>
<dbReference type="SUPFAM" id="SSF53474">
    <property type="entry name" value="alpha/beta-Hydrolases"/>
    <property type="match status" value="1"/>
</dbReference>
<gene>
    <name evidence="3" type="ORF">CYY_001844</name>
</gene>
<reference evidence="3" key="1">
    <citation type="submission" date="2020-01" db="EMBL/GenBank/DDBJ databases">
        <title>Development of genomics and gene disruption for Polysphondylium violaceum indicates a role for the polyketide synthase stlB in stalk morphogenesis.</title>
        <authorList>
            <person name="Narita B."/>
            <person name="Kawabe Y."/>
            <person name="Kin K."/>
            <person name="Saito T."/>
            <person name="Gibbs R."/>
            <person name="Kuspa A."/>
            <person name="Muzny D."/>
            <person name="Queller D."/>
            <person name="Richards S."/>
            <person name="Strassman J."/>
            <person name="Sucgang R."/>
            <person name="Worley K."/>
            <person name="Schaap P."/>
        </authorList>
    </citation>
    <scope>NUCLEOTIDE SEQUENCE</scope>
    <source>
        <strain evidence="3">QSvi11</strain>
    </source>
</reference>
<evidence type="ECO:0000256" key="1">
    <source>
        <dbReference type="SAM" id="SignalP"/>
    </source>
</evidence>
<dbReference type="Gene3D" id="3.40.50.1820">
    <property type="entry name" value="alpha/beta hydrolase"/>
    <property type="match status" value="1"/>
</dbReference>
<dbReference type="GO" id="GO:0006629">
    <property type="term" value="P:lipid metabolic process"/>
    <property type="evidence" value="ECO:0007669"/>
    <property type="project" value="InterPro"/>
</dbReference>
<dbReference type="Pfam" id="PF01764">
    <property type="entry name" value="Lipase_3"/>
    <property type="match status" value="1"/>
</dbReference>
<feature type="domain" description="Fungal lipase-type" evidence="2">
    <location>
        <begin position="96"/>
        <end position="228"/>
    </location>
</feature>
<dbReference type="OrthoDB" id="345705at2759"/>
<sequence>MKILFLALVALQLLLLCNNGFVQSNSYPDINYDPNTAESFLMYSYAAYCEGPDISNWTCPTCSYKTMNDFKIVNLIYNATTDTQAYVGYYGNNVLVVFRGSMDVYSWITNLQFLYDAYPFCTDCYVHSGFHKAWLSVRSEIEASVANSMKLCGPKCGLIVTGHSLGGALATLAMAELIQIYKNIPTFIYTFGSPRVGNDNFASYYNSIQPNNYRTVNQHDLVPHVPTEVMQYHHVPTEVWYTSNGTYQECNDSGEDPSCSDSITNPATLSIYDHLHYFNIHCCCRDFNGSSEQ</sequence>
<evidence type="ECO:0000259" key="2">
    <source>
        <dbReference type="Pfam" id="PF01764"/>
    </source>
</evidence>
<keyword evidence="1" id="KW-0732">Signal</keyword>
<dbReference type="InterPro" id="IPR002921">
    <property type="entry name" value="Fungal_lipase-type"/>
</dbReference>
<dbReference type="InterPro" id="IPR051218">
    <property type="entry name" value="Sec_MonoDiacylglyc_Lipase"/>
</dbReference>
<feature type="chain" id="PRO_5035327941" description="Fungal lipase-type domain-containing protein" evidence="1">
    <location>
        <begin position="25"/>
        <end position="293"/>
    </location>
</feature>
<comment type="caution">
    <text evidence="3">The sequence shown here is derived from an EMBL/GenBank/DDBJ whole genome shotgun (WGS) entry which is preliminary data.</text>
</comment>
<dbReference type="CDD" id="cd00519">
    <property type="entry name" value="Lipase_3"/>
    <property type="match status" value="1"/>
</dbReference>
<keyword evidence="4" id="KW-1185">Reference proteome</keyword>